<gene>
    <name evidence="1" type="ORF">MEUPH1_LOCUS16498</name>
</gene>
<reference evidence="1 2" key="1">
    <citation type="submission" date="2023-01" db="EMBL/GenBank/DDBJ databases">
        <authorList>
            <person name="Whitehead M."/>
        </authorList>
    </citation>
    <scope>NUCLEOTIDE SEQUENCE [LARGE SCALE GENOMIC DNA]</scope>
</reference>
<keyword evidence="2" id="KW-1185">Reference proteome</keyword>
<sequence length="451" mass="52756">MTSNIFLEKIYQFVYQLRCDRAHANWNFYLACNSLVFDNVSGPRYFDNLASKTLNSKCLHDEDLELKNVQIGGSFVLNYFEKHNIINESCRNVLVEIIINDLIKREYHTTFRLANLVADAIIGTFPTEIKDTYFLKDAKKRQIIWIIRYMKQNGLIPAAIGKERSSKPLSRTMDKENSILATDPDSELVSTYLNDKDLTWPEIEEIWRKTINYRLNYIKQNNATDIFNKWQQYTQPMGYKLVDIDFQNVFSDYTNFKTVFEENKDNLINILKERVRDCESKKLLETFSSMQNMSTDSKTLIIMYLLHCFFIPTSKKSTKDSNGKRGFIKFSIRDSQNSFLVVTPTALAMELTLKKMAENGPIQPCLLVVGSLFDPKQILVYLDNIKYKMFSAYKAFDICFKIFHVFNVEYPLESGDVWLFIQTFFYNITTKYDKSNVVSKQISNELKSKLI</sequence>
<organism evidence="1 2">
    <name type="scientific">Macrosiphum euphorbiae</name>
    <name type="common">potato aphid</name>
    <dbReference type="NCBI Taxonomy" id="13131"/>
    <lineage>
        <taxon>Eukaryota</taxon>
        <taxon>Metazoa</taxon>
        <taxon>Ecdysozoa</taxon>
        <taxon>Arthropoda</taxon>
        <taxon>Hexapoda</taxon>
        <taxon>Insecta</taxon>
        <taxon>Pterygota</taxon>
        <taxon>Neoptera</taxon>
        <taxon>Paraneoptera</taxon>
        <taxon>Hemiptera</taxon>
        <taxon>Sternorrhyncha</taxon>
        <taxon>Aphidomorpha</taxon>
        <taxon>Aphidoidea</taxon>
        <taxon>Aphididae</taxon>
        <taxon>Macrosiphini</taxon>
        <taxon>Macrosiphum</taxon>
    </lineage>
</organism>
<evidence type="ECO:0000313" key="2">
    <source>
        <dbReference type="Proteomes" id="UP001160148"/>
    </source>
</evidence>
<protein>
    <submittedName>
        <fullName evidence="1">Uncharacterized protein</fullName>
    </submittedName>
</protein>
<dbReference type="EMBL" id="CARXXK010000003">
    <property type="protein sequence ID" value="CAI6361296.1"/>
    <property type="molecule type" value="Genomic_DNA"/>
</dbReference>
<comment type="caution">
    <text evidence="1">The sequence shown here is derived from an EMBL/GenBank/DDBJ whole genome shotgun (WGS) entry which is preliminary data.</text>
</comment>
<evidence type="ECO:0000313" key="1">
    <source>
        <dbReference type="EMBL" id="CAI6361296.1"/>
    </source>
</evidence>
<accession>A0AAV0X0M1</accession>
<name>A0AAV0X0M1_9HEMI</name>
<proteinExistence type="predicted"/>
<dbReference type="AlphaFoldDB" id="A0AAV0X0M1"/>
<dbReference type="Proteomes" id="UP001160148">
    <property type="component" value="Unassembled WGS sequence"/>
</dbReference>